<evidence type="ECO:0000259" key="7">
    <source>
        <dbReference type="Pfam" id="PF01432"/>
    </source>
</evidence>
<evidence type="ECO:0000256" key="2">
    <source>
        <dbReference type="ARBA" id="ARBA00022723"/>
    </source>
</evidence>
<dbReference type="GO" id="GO:0006508">
    <property type="term" value="P:proteolysis"/>
    <property type="evidence" value="ECO:0007669"/>
    <property type="project" value="UniProtKB-KW"/>
</dbReference>
<protein>
    <submittedName>
        <fullName evidence="8">M3 family oligoendopeptidase</fullName>
    </submittedName>
</protein>
<dbReference type="InterPro" id="IPR042088">
    <property type="entry name" value="OligoPept_F_C"/>
</dbReference>
<feature type="domain" description="Peptidase M3A/M3B catalytic" evidence="7">
    <location>
        <begin position="176"/>
        <end position="553"/>
    </location>
</feature>
<gene>
    <name evidence="8" type="ORF">IAB12_02350</name>
</gene>
<dbReference type="InterPro" id="IPR034006">
    <property type="entry name" value="M3B_PepF_2"/>
</dbReference>
<evidence type="ECO:0000256" key="5">
    <source>
        <dbReference type="ARBA" id="ARBA00023049"/>
    </source>
</evidence>
<reference evidence="8" key="2">
    <citation type="submission" date="2021-04" db="EMBL/GenBank/DDBJ databases">
        <authorList>
            <person name="Gilroy R."/>
        </authorList>
    </citation>
    <scope>NUCLEOTIDE SEQUENCE</scope>
    <source>
        <strain evidence="8">Gambia11-129</strain>
    </source>
</reference>
<dbReference type="GO" id="GO:0004222">
    <property type="term" value="F:metalloendopeptidase activity"/>
    <property type="evidence" value="ECO:0007669"/>
    <property type="project" value="InterPro"/>
</dbReference>
<evidence type="ECO:0000256" key="4">
    <source>
        <dbReference type="ARBA" id="ARBA00022833"/>
    </source>
</evidence>
<organism evidence="8 9">
    <name type="scientific">Candidatus Ornithospirochaeta avicola</name>
    <dbReference type="NCBI Taxonomy" id="2840896"/>
    <lineage>
        <taxon>Bacteria</taxon>
        <taxon>Pseudomonadati</taxon>
        <taxon>Spirochaetota</taxon>
        <taxon>Spirochaetia</taxon>
        <taxon>Spirochaetales</taxon>
        <taxon>Spirochaetaceae</taxon>
        <taxon>Spirochaetaceae incertae sedis</taxon>
        <taxon>Candidatus Ornithospirochaeta</taxon>
    </lineage>
</organism>
<evidence type="ECO:0000256" key="1">
    <source>
        <dbReference type="ARBA" id="ARBA00022670"/>
    </source>
</evidence>
<dbReference type="GO" id="GO:0004181">
    <property type="term" value="F:metallocarboxypeptidase activity"/>
    <property type="evidence" value="ECO:0007669"/>
    <property type="project" value="InterPro"/>
</dbReference>
<dbReference type="Proteomes" id="UP000823936">
    <property type="component" value="Unassembled WGS sequence"/>
</dbReference>
<reference evidence="8" key="1">
    <citation type="journal article" date="2021" name="PeerJ">
        <title>Extensive microbial diversity within the chicken gut microbiome revealed by metagenomics and culture.</title>
        <authorList>
            <person name="Gilroy R."/>
            <person name="Ravi A."/>
            <person name="Getino M."/>
            <person name="Pursley I."/>
            <person name="Horton D.L."/>
            <person name="Alikhan N.F."/>
            <person name="Baker D."/>
            <person name="Gharbi K."/>
            <person name="Hall N."/>
            <person name="Watson M."/>
            <person name="Adriaenssens E.M."/>
            <person name="Foster-Nyarko E."/>
            <person name="Jarju S."/>
            <person name="Secka A."/>
            <person name="Antonio M."/>
            <person name="Oren A."/>
            <person name="Chaudhuri R.R."/>
            <person name="La Ragione R."/>
            <person name="Hildebrand F."/>
            <person name="Pallen M.J."/>
        </authorList>
    </citation>
    <scope>NUCLEOTIDE SEQUENCE</scope>
    <source>
        <strain evidence="8">Gambia11-129</strain>
    </source>
</reference>
<name>A0A9D1PSV5_9SPIO</name>
<accession>A0A9D1PSV5</accession>
<evidence type="ECO:0000313" key="9">
    <source>
        <dbReference type="Proteomes" id="UP000823936"/>
    </source>
</evidence>
<dbReference type="InterPro" id="IPR001567">
    <property type="entry name" value="Pept_M3A_M3B_dom"/>
</dbReference>
<dbReference type="Pfam" id="PF01432">
    <property type="entry name" value="Peptidase_M3"/>
    <property type="match status" value="1"/>
</dbReference>
<keyword evidence="1 6" id="KW-0645">Protease</keyword>
<keyword evidence="5 6" id="KW-0482">Metalloprotease</keyword>
<dbReference type="EMBL" id="DXHU01000008">
    <property type="protein sequence ID" value="HIV98605.1"/>
    <property type="molecule type" value="Genomic_DNA"/>
</dbReference>
<dbReference type="InterPro" id="IPR001333">
    <property type="entry name" value="Peptidase_M32_Taq"/>
</dbReference>
<proteinExistence type="inferred from homology"/>
<dbReference type="Gene3D" id="1.20.140.70">
    <property type="entry name" value="Oligopeptidase f, N-terminal domain"/>
    <property type="match status" value="1"/>
</dbReference>
<dbReference type="PANTHER" id="PTHR34217">
    <property type="entry name" value="METAL-DEPENDENT CARBOXYPEPTIDASE"/>
    <property type="match status" value="1"/>
</dbReference>
<evidence type="ECO:0000313" key="8">
    <source>
        <dbReference type="EMBL" id="HIV98605.1"/>
    </source>
</evidence>
<dbReference type="AlphaFoldDB" id="A0A9D1PSV5"/>
<keyword evidence="3 6" id="KW-0378">Hydrolase</keyword>
<keyword evidence="4 6" id="KW-0862">Zinc</keyword>
<dbReference type="PANTHER" id="PTHR34217:SF1">
    <property type="entry name" value="CARBOXYPEPTIDASE 1"/>
    <property type="match status" value="1"/>
</dbReference>
<evidence type="ECO:0000256" key="6">
    <source>
        <dbReference type="RuleBase" id="RU003435"/>
    </source>
</evidence>
<dbReference type="SUPFAM" id="SSF55486">
    <property type="entry name" value="Metalloproteases ('zincins'), catalytic domain"/>
    <property type="match status" value="1"/>
</dbReference>
<comment type="similarity">
    <text evidence="6">Belongs to the peptidase M3 family.</text>
</comment>
<dbReference type="Gene3D" id="1.10.1370.20">
    <property type="entry name" value="Oligoendopeptidase f, C-terminal domain"/>
    <property type="match status" value="1"/>
</dbReference>
<dbReference type="GO" id="GO:0046872">
    <property type="term" value="F:metal ion binding"/>
    <property type="evidence" value="ECO:0007669"/>
    <property type="project" value="UniProtKB-UniRule"/>
</dbReference>
<dbReference type="CDD" id="cd09607">
    <property type="entry name" value="M3B_PepF"/>
    <property type="match status" value="1"/>
</dbReference>
<comment type="cofactor">
    <cofactor evidence="6">
        <name>Zn(2+)</name>
        <dbReference type="ChEBI" id="CHEBI:29105"/>
    </cofactor>
    <text evidence="6">Binds 1 zinc ion.</text>
</comment>
<keyword evidence="2 6" id="KW-0479">Metal-binding</keyword>
<sequence>MSEKLPHWNMSVIYPSVESDEYQNDMKACYALLDKTDEMMKSGERLKSVILCLNDALEILSNVAPYAHALLSTDTSNALYTAAVNKIDDLYVRYDATNKAFIRYAHEHKDEYKENEEYSLLFSEIESLVSHQMSPELEALASEFLSVSSSAWDRLQASVTSSIEKGGNTLIELRGMATDPDRAKRKDAFEREIAVLKEHETALCAALNGVKGTVLLLEKRRGWEDPVDRSAFTSRISKKALDALIGALEKSLPLFKRYFAIKAKLMGLDKLSWFDIVAPVGESGKKYSFDDAKEIIVSSYSKFSPEMGAFVKNAFENNWIDAEPRRGKVGGAYDTSFKKARVSRVLCNFDGSYDSVTTVAHELGHAYHDYVVKDIPCLLSDYPMTLAETASIFGETVVFTQMLNKLSREEKLPVIEQFVQSAAQVCVDILSRFYFERSMFSERRKGEVTAEKMCSLMLDAQKATYGDSIDVYHPYMWAVKSHYYGEEFSYYNYPYAFGQLFALGLFKRSEGKSDFASEYKNLLSKTGMMSANEVARLAGIDIEDEGFWLESIEIISSYIDDLESYL</sequence>
<comment type="caution">
    <text evidence="8">The sequence shown here is derived from an EMBL/GenBank/DDBJ whole genome shotgun (WGS) entry which is preliminary data.</text>
</comment>
<evidence type="ECO:0000256" key="3">
    <source>
        <dbReference type="ARBA" id="ARBA00022801"/>
    </source>
</evidence>